<dbReference type="InterPro" id="IPR021338">
    <property type="entry name" value="DUF2953"/>
</dbReference>
<feature type="transmembrane region" description="Helical" evidence="1">
    <location>
        <begin position="12"/>
        <end position="35"/>
    </location>
</feature>
<evidence type="ECO:0000256" key="1">
    <source>
        <dbReference type="SAM" id="Phobius"/>
    </source>
</evidence>
<dbReference type="Pfam" id="PF11167">
    <property type="entry name" value="DUF2953"/>
    <property type="match status" value="1"/>
</dbReference>
<evidence type="ECO:0000313" key="3">
    <source>
        <dbReference type="Proteomes" id="UP000237749"/>
    </source>
</evidence>
<proteinExistence type="predicted"/>
<evidence type="ECO:0000313" key="2">
    <source>
        <dbReference type="EMBL" id="PPK82126.1"/>
    </source>
</evidence>
<gene>
    <name evidence="2" type="ORF">BXY41_103341</name>
</gene>
<protein>
    <recommendedName>
        <fullName evidence="4">DUF2953 family protein</fullName>
    </recommendedName>
</protein>
<sequence>MLHVILFILKLLGILILILLGLIILAVLLVLFVPVRYRGEGSYFEKVKGNMKISWLLHILSVTVRYEEEVVISVRLFGFRIMRPKKMDEELKEAEEIMVQAMEIKEPETIKEARQLGQDVKKTVQGEPLSRQPVQKESRQTEQTQTEHISWLQNFYNKIKKKIIHILEKIKYLYRKFCDTLKNMKEKKDEIQAFLSNSENQKTAKLLYRQVKRLIRHIFPVKGHGNVTFGFEDPALTGQALMAASVLYPFIHKYWNLYPVFDESVFTAEGTFRGRIRLGTVLIIGLRMLLDKNFRVLLKRWLR</sequence>
<dbReference type="AlphaFoldDB" id="A0A2S6HW03"/>
<dbReference type="EMBL" id="PTJA01000003">
    <property type="protein sequence ID" value="PPK82126.1"/>
    <property type="molecule type" value="Genomic_DNA"/>
</dbReference>
<keyword evidence="1" id="KW-0472">Membrane</keyword>
<keyword evidence="1" id="KW-0812">Transmembrane</keyword>
<keyword evidence="1" id="KW-1133">Transmembrane helix</keyword>
<name>A0A2S6HW03_9FIRM</name>
<keyword evidence="3" id="KW-1185">Reference proteome</keyword>
<comment type="caution">
    <text evidence="2">The sequence shown here is derived from an EMBL/GenBank/DDBJ whole genome shotgun (WGS) entry which is preliminary data.</text>
</comment>
<dbReference type="RefSeq" id="WP_104436175.1">
    <property type="nucleotide sequence ID" value="NZ_PTJA01000003.1"/>
</dbReference>
<dbReference type="Proteomes" id="UP000237749">
    <property type="component" value="Unassembled WGS sequence"/>
</dbReference>
<reference evidence="2 3" key="1">
    <citation type="submission" date="2018-02" db="EMBL/GenBank/DDBJ databases">
        <title>Genomic Encyclopedia of Archaeal and Bacterial Type Strains, Phase II (KMG-II): from individual species to whole genera.</title>
        <authorList>
            <person name="Goeker M."/>
        </authorList>
    </citation>
    <scope>NUCLEOTIDE SEQUENCE [LARGE SCALE GENOMIC DNA]</scope>
    <source>
        <strain evidence="2 3">DSM 3808</strain>
    </source>
</reference>
<evidence type="ECO:0008006" key="4">
    <source>
        <dbReference type="Google" id="ProtNLM"/>
    </source>
</evidence>
<organism evidence="2 3">
    <name type="scientific">Lacrimispora xylanisolvens</name>
    <dbReference type="NCBI Taxonomy" id="384636"/>
    <lineage>
        <taxon>Bacteria</taxon>
        <taxon>Bacillati</taxon>
        <taxon>Bacillota</taxon>
        <taxon>Clostridia</taxon>
        <taxon>Lachnospirales</taxon>
        <taxon>Lachnospiraceae</taxon>
        <taxon>Lacrimispora</taxon>
    </lineage>
</organism>
<accession>A0A2S6HW03</accession>
<dbReference type="OrthoDB" id="9816367at2"/>